<dbReference type="Gene3D" id="3.90.180.10">
    <property type="entry name" value="Medium-chain alcohol dehydrogenases, catalytic domain"/>
    <property type="match status" value="1"/>
</dbReference>
<dbReference type="InterPro" id="IPR020843">
    <property type="entry name" value="ER"/>
</dbReference>
<dbReference type="RefSeq" id="XP_062627177.1">
    <property type="nucleotide sequence ID" value="XM_062771193.1"/>
</dbReference>
<feature type="domain" description="Enoyl reductase (ER)" evidence="1">
    <location>
        <begin position="12"/>
        <end position="328"/>
    </location>
</feature>
<dbReference type="PANTHER" id="PTHR45348">
    <property type="entry name" value="HYPOTHETICAL OXIDOREDUCTASE (EUROFUNG)"/>
    <property type="match status" value="1"/>
</dbReference>
<dbReference type="EMBL" id="CP086716">
    <property type="protein sequence ID" value="WOO81145.1"/>
    <property type="molecule type" value="Genomic_DNA"/>
</dbReference>
<dbReference type="Gene3D" id="3.40.50.720">
    <property type="entry name" value="NAD(P)-binding Rossmann-like Domain"/>
    <property type="match status" value="1"/>
</dbReference>
<dbReference type="AlphaFoldDB" id="A0AAF0Y6U3"/>
<evidence type="ECO:0000259" key="1">
    <source>
        <dbReference type="SMART" id="SM00829"/>
    </source>
</evidence>
<dbReference type="Pfam" id="PF08240">
    <property type="entry name" value="ADH_N"/>
    <property type="match status" value="1"/>
</dbReference>
<dbReference type="Proteomes" id="UP000827549">
    <property type="component" value="Chromosome 3"/>
</dbReference>
<protein>
    <submittedName>
        <fullName evidence="2">Trans-enoyl reductase</fullName>
    </submittedName>
</protein>
<dbReference type="InterPro" id="IPR047122">
    <property type="entry name" value="Trans-enoyl_RdTase-like"/>
</dbReference>
<evidence type="ECO:0000313" key="2">
    <source>
        <dbReference type="EMBL" id="WOO81145.1"/>
    </source>
</evidence>
<dbReference type="SMART" id="SM00829">
    <property type="entry name" value="PKS_ER"/>
    <property type="match status" value="1"/>
</dbReference>
<dbReference type="InterPro" id="IPR036291">
    <property type="entry name" value="NAD(P)-bd_dom_sf"/>
</dbReference>
<gene>
    <name evidence="2" type="primary">FFUJ_12240</name>
    <name evidence="2" type="ORF">LOC62_03G004677</name>
</gene>
<dbReference type="CDD" id="cd08249">
    <property type="entry name" value="enoyl_reductase_like"/>
    <property type="match status" value="1"/>
</dbReference>
<organism evidence="2 3">
    <name type="scientific">Vanrija pseudolonga</name>
    <dbReference type="NCBI Taxonomy" id="143232"/>
    <lineage>
        <taxon>Eukaryota</taxon>
        <taxon>Fungi</taxon>
        <taxon>Dikarya</taxon>
        <taxon>Basidiomycota</taxon>
        <taxon>Agaricomycotina</taxon>
        <taxon>Tremellomycetes</taxon>
        <taxon>Trichosporonales</taxon>
        <taxon>Trichosporonaceae</taxon>
        <taxon>Vanrija</taxon>
    </lineage>
</organism>
<dbReference type="Pfam" id="PF00107">
    <property type="entry name" value="ADH_zinc_N"/>
    <property type="match status" value="1"/>
</dbReference>
<dbReference type="SUPFAM" id="SSF51735">
    <property type="entry name" value="NAD(P)-binding Rossmann-fold domains"/>
    <property type="match status" value="1"/>
</dbReference>
<proteinExistence type="predicted"/>
<dbReference type="GeneID" id="87807912"/>
<sequence>MSTIKAVIHDTATTASVHDVPKPTPGPSELLVKVSHVGLNPVDAKLGQPGSRVGFDFVGEVVALGADAPSDKFKPGDRVSGIVHGSALPNQGTAAEYTAVEAAFAFHIPQSVADADAVTYDTSALTPAIALYDKLGLPLPPATVPGSPWFLVSGGATTVGLFAIQYAKRAGLRVIATASKRSEALVRSFGADVVVDYHDPQAAIAQVKNATAGGEVAYAFEAAGTWDIILGSIKPGAKVSTVTGPPTTPPAGVDIAPVWLLTAFKTAPAIFPYNGRDAAALAAAVAQLPAFIDAGLKPIPVDLRSGLERIPEGLDELRAGKVSGKKLVYKI</sequence>
<dbReference type="InterPro" id="IPR011032">
    <property type="entry name" value="GroES-like_sf"/>
</dbReference>
<keyword evidence="3" id="KW-1185">Reference proteome</keyword>
<reference evidence="2" key="1">
    <citation type="submission" date="2023-10" db="EMBL/GenBank/DDBJ databases">
        <authorList>
            <person name="Noh H."/>
        </authorList>
    </citation>
    <scope>NUCLEOTIDE SEQUENCE</scope>
    <source>
        <strain evidence="2">DUCC4014</strain>
    </source>
</reference>
<dbReference type="PANTHER" id="PTHR45348:SF7">
    <property type="entry name" value="ZINC BINDING OXIDOREDUCTASE, PUTATIVE-RELATED"/>
    <property type="match status" value="1"/>
</dbReference>
<evidence type="ECO:0000313" key="3">
    <source>
        <dbReference type="Proteomes" id="UP000827549"/>
    </source>
</evidence>
<name>A0AAF0Y6U3_9TREE</name>
<accession>A0AAF0Y6U3</accession>
<dbReference type="SUPFAM" id="SSF50129">
    <property type="entry name" value="GroES-like"/>
    <property type="match status" value="1"/>
</dbReference>
<dbReference type="InterPro" id="IPR013149">
    <property type="entry name" value="ADH-like_C"/>
</dbReference>
<dbReference type="GO" id="GO:0016651">
    <property type="term" value="F:oxidoreductase activity, acting on NAD(P)H"/>
    <property type="evidence" value="ECO:0007669"/>
    <property type="project" value="InterPro"/>
</dbReference>
<dbReference type="InterPro" id="IPR013154">
    <property type="entry name" value="ADH-like_N"/>
</dbReference>